<organism evidence="16 17">
    <name type="scientific">Chaetomidium leptoderma</name>
    <dbReference type="NCBI Taxonomy" id="669021"/>
    <lineage>
        <taxon>Eukaryota</taxon>
        <taxon>Fungi</taxon>
        <taxon>Dikarya</taxon>
        <taxon>Ascomycota</taxon>
        <taxon>Pezizomycotina</taxon>
        <taxon>Sordariomycetes</taxon>
        <taxon>Sordariomycetidae</taxon>
        <taxon>Sordariales</taxon>
        <taxon>Chaetomiaceae</taxon>
        <taxon>Chaetomidium</taxon>
    </lineage>
</organism>
<dbReference type="EC" id="3.2.1.-" evidence="14"/>
<dbReference type="InterPro" id="IPR050749">
    <property type="entry name" value="Glycosyl_Hydrolase_47"/>
</dbReference>
<comment type="catalytic activity">
    <reaction evidence="10">
        <text>N(4)-(alpha-D-Man-(1-&gt;2)-alpha-D-Man-(1-&gt;2)-alpha-D-Man-(1-&gt;3)-[alpha-D-Man-(1-&gt;2)-alpha-D-Man-(1-&gt;3)-[alpha-D-Man-(1-&gt;2)-alpha-D-Man-(1-&gt;6)]-alpha-D-Man-(1-&gt;6)]-beta-D-Man-(1-&gt;4)-beta-D-GlcNAc-(1-&gt;4)-beta-D-GlcNAc)-L-asparaginyl-[protein] (N-glucan mannose isomer 9A1,2,3B1,2,3) + 4 H2O = N(4)-(alpha-D-Man-(1-&gt;3)-[alpha-D-Man-(1-&gt;3)-[alpha-D-Man-(1-&gt;6)]-alpha-D-Man-(1-&gt;6)]-beta-D-Man-(1-&gt;4)-beta-D-GlcNAc-(1-&gt;4)-beta-D-GlcNAc)-L-asparaginyl-[protein] (N-glucan mannose isomer 5A1,2) + 4 beta-D-mannose</text>
        <dbReference type="Rhea" id="RHEA:56008"/>
        <dbReference type="Rhea" id="RHEA-COMP:14356"/>
        <dbReference type="Rhea" id="RHEA-COMP:14367"/>
        <dbReference type="ChEBI" id="CHEBI:15377"/>
        <dbReference type="ChEBI" id="CHEBI:28563"/>
        <dbReference type="ChEBI" id="CHEBI:59087"/>
        <dbReference type="ChEBI" id="CHEBI:139493"/>
        <dbReference type="EC" id="3.2.1.113"/>
    </reaction>
</comment>
<evidence type="ECO:0000313" key="17">
    <source>
        <dbReference type="Proteomes" id="UP001302745"/>
    </source>
</evidence>
<comment type="cofactor">
    <cofactor evidence="1 12">
        <name>Ca(2+)</name>
        <dbReference type="ChEBI" id="CHEBI:29108"/>
    </cofactor>
</comment>
<comment type="catalytic activity">
    <reaction evidence="9">
        <text>N(4)-(alpha-D-Man-(1-&gt;2)-alpha-D-Man-(1-&gt;2)-alpha-D-Man-(1-&gt;3)-[alpha-D-Man-(1-&gt;3)-[alpha-D-Man-(1-&gt;2)-alpha-D-Man-(1-&gt;6)]-alpha-D-Man-(1-&gt;6)]-beta-D-Man-(1-&gt;4)-beta-D-GlcNAc-(1-&gt;4)-beta-D-GlcNAc)-L-asparaginyl-[protein] (N-glucan mannose isomer 8A1,2,3B1,3) + 3 H2O = N(4)-(alpha-D-Man-(1-&gt;3)-[alpha-D-Man-(1-&gt;3)-[alpha-D-Man-(1-&gt;6)]-alpha-D-Man-(1-&gt;6)]-beta-D-Man-(1-&gt;4)-beta-D-GlcNAc-(1-&gt;4)-beta-D-GlcNAc)-L-asparaginyl-[protein] (N-glucan mannose isomer 5A1,2) + 3 beta-D-mannose</text>
        <dbReference type="Rhea" id="RHEA:56028"/>
        <dbReference type="Rhea" id="RHEA-COMP:14358"/>
        <dbReference type="Rhea" id="RHEA-COMP:14367"/>
        <dbReference type="ChEBI" id="CHEBI:15377"/>
        <dbReference type="ChEBI" id="CHEBI:28563"/>
        <dbReference type="ChEBI" id="CHEBI:59087"/>
        <dbReference type="ChEBI" id="CHEBI:60628"/>
        <dbReference type="EC" id="3.2.1.113"/>
    </reaction>
</comment>
<feature type="binding site" evidence="12">
    <location>
        <position position="515"/>
    </location>
    <ligand>
        <name>Ca(2+)</name>
        <dbReference type="ChEBI" id="CHEBI:29108"/>
    </ligand>
</feature>
<evidence type="ECO:0000256" key="8">
    <source>
        <dbReference type="ARBA" id="ARBA00023295"/>
    </source>
</evidence>
<evidence type="ECO:0000256" key="12">
    <source>
        <dbReference type="PIRSR" id="PIRSR601382-2"/>
    </source>
</evidence>
<comment type="caution">
    <text evidence="16">The sequence shown here is derived from an EMBL/GenBank/DDBJ whole genome shotgun (WGS) entry which is preliminary data.</text>
</comment>
<dbReference type="InterPro" id="IPR001382">
    <property type="entry name" value="Glyco_hydro_47"/>
</dbReference>
<evidence type="ECO:0000256" key="13">
    <source>
        <dbReference type="PIRSR" id="PIRSR601382-3"/>
    </source>
</evidence>
<evidence type="ECO:0000256" key="6">
    <source>
        <dbReference type="ARBA" id="ARBA00023157"/>
    </source>
</evidence>
<dbReference type="FunFam" id="1.50.10.10:FF:000047">
    <property type="entry name" value="Mannosyl-oligosaccharide alpha-1,2-mannosidase"/>
    <property type="match status" value="1"/>
</dbReference>
<comment type="similarity">
    <text evidence="3 14">Belongs to the glycosyl hydrolase 47 family.</text>
</comment>
<evidence type="ECO:0000256" key="14">
    <source>
        <dbReference type="RuleBase" id="RU361193"/>
    </source>
</evidence>
<dbReference type="EMBL" id="MU857143">
    <property type="protein sequence ID" value="KAK4149594.1"/>
    <property type="molecule type" value="Genomic_DNA"/>
</dbReference>
<name>A0AAN6VDX9_9PEZI</name>
<keyword evidence="5 14" id="KW-0378">Hydrolase</keyword>
<evidence type="ECO:0000256" key="11">
    <source>
        <dbReference type="PIRSR" id="PIRSR601382-1"/>
    </source>
</evidence>
<sequence>MRSVFSLGGGAALLLGGLAGAAPHKQHPGPHYVVSQQRADAVKEVFQVSWDGYYKYAFPHDSLLPVSNRYADDRVLVFRNGWGASAVDAFSTALVMEKWDVVDQILEYIPEIDFDKTTTEVSLFETTIRYLGGLVSAYDLLTGPLNDHINHTSDVKAILTQAKRLADNLKVAFDTPSGVPDNNLFFGPPRKGGSTTNGVATIGTLVLEWTRLSDLTKDEEYAKLAQKGESYLLHPQPALGEPFKGLLGSSVRIADGQFVDGNGGWGGGTDSFYEYLIKMYLYDPTRFGEYRDRWIAAVDSSIKHLVSHPTTRPDLTFLAMWRGKQLRFNSQHLACFSGGNFILGGLTLNEPAYTSFGLALVDGCHDTYISTATGIGPETFAWQDARHPLNATNNPPAPAAQAAFYNASGFWITGADYVLRPEVIESYYYAYRATGDAKYQDWAWAAFRAVNETCRVGSGYSSIRDVNQAPGGGGFLDFQESFWFAEVLKYSYLIQAEDAPWQVKADHTNQFVYNTEAHPIRVAGGREKTRGK</sequence>
<comment type="pathway">
    <text evidence="2">Protein modification; protein glycosylation.</text>
</comment>
<dbReference type="AlphaFoldDB" id="A0AAN6VDX9"/>
<dbReference type="PRINTS" id="PR00747">
    <property type="entry name" value="GLYHDRLASE47"/>
</dbReference>
<dbReference type="Pfam" id="PF01532">
    <property type="entry name" value="Glyco_hydro_47"/>
    <property type="match status" value="1"/>
</dbReference>
<dbReference type="GO" id="GO:0005975">
    <property type="term" value="P:carbohydrate metabolic process"/>
    <property type="evidence" value="ECO:0007669"/>
    <property type="project" value="InterPro"/>
</dbReference>
<keyword evidence="12" id="KW-0479">Metal-binding</keyword>
<dbReference type="GO" id="GO:0036503">
    <property type="term" value="P:ERAD pathway"/>
    <property type="evidence" value="ECO:0007669"/>
    <property type="project" value="UniProtKB-ARBA"/>
</dbReference>
<feature type="active site" description="Proton donor" evidence="11">
    <location>
        <position position="378"/>
    </location>
</feature>
<feature type="chain" id="PRO_5042877972" description="alpha-1,2-Mannosidase" evidence="15">
    <location>
        <begin position="22"/>
        <end position="532"/>
    </location>
</feature>
<keyword evidence="6 13" id="KW-1015">Disulfide bond</keyword>
<protein>
    <recommendedName>
        <fullName evidence="14">alpha-1,2-Mannosidase</fullName>
        <ecNumber evidence="14">3.2.1.-</ecNumber>
    </recommendedName>
</protein>
<keyword evidence="17" id="KW-1185">Reference proteome</keyword>
<evidence type="ECO:0000256" key="4">
    <source>
        <dbReference type="ARBA" id="ARBA00022729"/>
    </source>
</evidence>
<dbReference type="Gene3D" id="1.50.10.10">
    <property type="match status" value="1"/>
</dbReference>
<feature type="active site" description="Proton donor" evidence="11">
    <location>
        <position position="125"/>
    </location>
</feature>
<evidence type="ECO:0000256" key="10">
    <source>
        <dbReference type="ARBA" id="ARBA00048605"/>
    </source>
</evidence>
<dbReference type="GO" id="GO:0005509">
    <property type="term" value="F:calcium ion binding"/>
    <property type="evidence" value="ECO:0007669"/>
    <property type="project" value="InterPro"/>
</dbReference>
<evidence type="ECO:0000256" key="9">
    <source>
        <dbReference type="ARBA" id="ARBA00047669"/>
    </source>
</evidence>
<feature type="active site" evidence="11">
    <location>
        <position position="270"/>
    </location>
</feature>
<dbReference type="GO" id="GO:0016020">
    <property type="term" value="C:membrane"/>
    <property type="evidence" value="ECO:0007669"/>
    <property type="project" value="InterPro"/>
</dbReference>
<dbReference type="InterPro" id="IPR036026">
    <property type="entry name" value="Seven-hairpin_glycosidases"/>
</dbReference>
<accession>A0AAN6VDX9</accession>
<evidence type="ECO:0000313" key="16">
    <source>
        <dbReference type="EMBL" id="KAK4149594.1"/>
    </source>
</evidence>
<feature type="signal peptide" evidence="15">
    <location>
        <begin position="1"/>
        <end position="21"/>
    </location>
</feature>
<evidence type="ECO:0000256" key="7">
    <source>
        <dbReference type="ARBA" id="ARBA00023180"/>
    </source>
</evidence>
<dbReference type="InterPro" id="IPR012341">
    <property type="entry name" value="6hp_glycosidase-like_sf"/>
</dbReference>
<dbReference type="GO" id="GO:0004571">
    <property type="term" value="F:mannosyl-oligosaccharide 1,2-alpha-mannosidase activity"/>
    <property type="evidence" value="ECO:0007669"/>
    <property type="project" value="UniProtKB-EC"/>
</dbReference>
<evidence type="ECO:0000256" key="2">
    <source>
        <dbReference type="ARBA" id="ARBA00004922"/>
    </source>
</evidence>
<dbReference type="Proteomes" id="UP001302745">
    <property type="component" value="Unassembled WGS sequence"/>
</dbReference>
<dbReference type="PANTHER" id="PTHR11742:SF101">
    <property type="entry name" value="MANNOSYL-OLIGOSACCHARIDE ALPHA-1,2-MANNOSIDASE 1B"/>
    <property type="match status" value="1"/>
</dbReference>
<evidence type="ECO:0000256" key="15">
    <source>
        <dbReference type="SAM" id="SignalP"/>
    </source>
</evidence>
<keyword evidence="12" id="KW-0106">Calcium</keyword>
<evidence type="ECO:0000256" key="3">
    <source>
        <dbReference type="ARBA" id="ARBA00007658"/>
    </source>
</evidence>
<feature type="active site" evidence="11">
    <location>
        <position position="422"/>
    </location>
</feature>
<dbReference type="PANTHER" id="PTHR11742">
    <property type="entry name" value="MANNOSYL-OLIGOSACCHARIDE ALPHA-1,2-MANNOSIDASE-RELATED"/>
    <property type="match status" value="1"/>
</dbReference>
<dbReference type="SUPFAM" id="SSF48225">
    <property type="entry name" value="Seven-hairpin glycosidases"/>
    <property type="match status" value="1"/>
</dbReference>
<reference evidence="16" key="1">
    <citation type="journal article" date="2023" name="Mol. Phylogenet. Evol.">
        <title>Genome-scale phylogeny and comparative genomics of the fungal order Sordariales.</title>
        <authorList>
            <person name="Hensen N."/>
            <person name="Bonometti L."/>
            <person name="Westerberg I."/>
            <person name="Brannstrom I.O."/>
            <person name="Guillou S."/>
            <person name="Cros-Aarteil S."/>
            <person name="Calhoun S."/>
            <person name="Haridas S."/>
            <person name="Kuo A."/>
            <person name="Mondo S."/>
            <person name="Pangilinan J."/>
            <person name="Riley R."/>
            <person name="LaButti K."/>
            <person name="Andreopoulos B."/>
            <person name="Lipzen A."/>
            <person name="Chen C."/>
            <person name="Yan M."/>
            <person name="Daum C."/>
            <person name="Ng V."/>
            <person name="Clum A."/>
            <person name="Steindorff A."/>
            <person name="Ohm R.A."/>
            <person name="Martin F."/>
            <person name="Silar P."/>
            <person name="Natvig D.O."/>
            <person name="Lalanne C."/>
            <person name="Gautier V."/>
            <person name="Ament-Velasquez S.L."/>
            <person name="Kruys A."/>
            <person name="Hutchinson M.I."/>
            <person name="Powell A.J."/>
            <person name="Barry K."/>
            <person name="Miller A.N."/>
            <person name="Grigoriev I.V."/>
            <person name="Debuchy R."/>
            <person name="Gladieux P."/>
            <person name="Hiltunen Thoren M."/>
            <person name="Johannesson H."/>
        </authorList>
    </citation>
    <scope>NUCLEOTIDE SEQUENCE</scope>
    <source>
        <strain evidence="16">CBS 538.74</strain>
    </source>
</reference>
<proteinExistence type="inferred from homology"/>
<reference evidence="16" key="2">
    <citation type="submission" date="2023-05" db="EMBL/GenBank/DDBJ databases">
        <authorList>
            <consortium name="Lawrence Berkeley National Laboratory"/>
            <person name="Steindorff A."/>
            <person name="Hensen N."/>
            <person name="Bonometti L."/>
            <person name="Westerberg I."/>
            <person name="Brannstrom I.O."/>
            <person name="Guillou S."/>
            <person name="Cros-Aarteil S."/>
            <person name="Calhoun S."/>
            <person name="Haridas S."/>
            <person name="Kuo A."/>
            <person name="Mondo S."/>
            <person name="Pangilinan J."/>
            <person name="Riley R."/>
            <person name="Labutti K."/>
            <person name="Andreopoulos B."/>
            <person name="Lipzen A."/>
            <person name="Chen C."/>
            <person name="Yanf M."/>
            <person name="Daum C."/>
            <person name="Ng V."/>
            <person name="Clum A."/>
            <person name="Ohm R."/>
            <person name="Martin F."/>
            <person name="Silar P."/>
            <person name="Natvig D."/>
            <person name="Lalanne C."/>
            <person name="Gautier V."/>
            <person name="Ament-Velasquez S.L."/>
            <person name="Kruys A."/>
            <person name="Hutchinson M.I."/>
            <person name="Powell A.J."/>
            <person name="Barry K."/>
            <person name="Miller A.N."/>
            <person name="Grigoriev I.V."/>
            <person name="Debuchy R."/>
            <person name="Gladieux P."/>
            <person name="Thoren M.H."/>
            <person name="Johannesson H."/>
        </authorList>
    </citation>
    <scope>NUCLEOTIDE SEQUENCE</scope>
    <source>
        <strain evidence="16">CBS 538.74</strain>
    </source>
</reference>
<gene>
    <name evidence="16" type="ORF">C8A00DRAFT_46817</name>
</gene>
<evidence type="ECO:0000256" key="5">
    <source>
        <dbReference type="ARBA" id="ARBA00022801"/>
    </source>
</evidence>
<keyword evidence="4 15" id="KW-0732">Signal</keyword>
<keyword evidence="8 14" id="KW-0326">Glycosidase</keyword>
<evidence type="ECO:0000256" key="1">
    <source>
        <dbReference type="ARBA" id="ARBA00001913"/>
    </source>
</evidence>
<keyword evidence="7" id="KW-0325">Glycoprotein</keyword>
<dbReference type="GO" id="GO:0005783">
    <property type="term" value="C:endoplasmic reticulum"/>
    <property type="evidence" value="ECO:0007669"/>
    <property type="project" value="TreeGrafter"/>
</dbReference>
<feature type="disulfide bond" evidence="13">
    <location>
        <begin position="335"/>
        <end position="364"/>
    </location>
</feature>